<dbReference type="PANTHER" id="PTHR38016">
    <property type="entry name" value="UNNAMED PRODUCT"/>
    <property type="match status" value="1"/>
</dbReference>
<feature type="compositionally biased region" description="Low complexity" evidence="1">
    <location>
        <begin position="59"/>
        <end position="76"/>
    </location>
</feature>
<keyword evidence="5" id="KW-1185">Reference proteome</keyword>
<evidence type="ECO:0000259" key="2">
    <source>
        <dbReference type="Pfam" id="PF18599"/>
    </source>
</evidence>
<evidence type="ECO:0000256" key="1">
    <source>
        <dbReference type="SAM" id="MobiDB-lite"/>
    </source>
</evidence>
<comment type="caution">
    <text evidence="3">The sequence shown here is derived from an EMBL/GenBank/DDBJ whole genome shotgun (WGS) entry which is preliminary data.</text>
</comment>
<reference evidence="3" key="1">
    <citation type="journal article" date="2021" name="Proc. Natl. Acad. Sci. U.S.A.">
        <title>Three genomes in the algal genus Volvox reveal the fate of a haploid sex-determining region after a transition to homothallism.</title>
        <authorList>
            <person name="Yamamoto K."/>
            <person name="Hamaji T."/>
            <person name="Kawai-Toyooka H."/>
            <person name="Matsuzaki R."/>
            <person name="Takahashi F."/>
            <person name="Nishimura Y."/>
            <person name="Kawachi M."/>
            <person name="Noguchi H."/>
            <person name="Minakuchi Y."/>
            <person name="Umen J.G."/>
            <person name="Toyoda A."/>
            <person name="Nozaki H."/>
        </authorList>
    </citation>
    <scope>NUCLEOTIDE SEQUENCE</scope>
    <source>
        <strain evidence="4">NIES-3785</strain>
        <strain evidence="3">NIES-3786</strain>
    </source>
</reference>
<accession>A0A8J4CPW9</accession>
<dbReference type="AlphaFoldDB" id="A0A8J4CPW9"/>
<sequence length="537" mass="56659">MPFPRAPLLLAHALEALESSNIGSKASIQASTVLENLRSVSHIHFRTYDQNVRLSSLLPSGASSGSQSTVPSSHSGAGTSPTAIAGLNRGCLTISCGGCGGSSVLAPCGTCGKMLCNVHPRGGGGYAHHGSMRMSMGMRMEMSTASHAALHAQPATSWATDERAPGLAERLAEVTKHFPTALSVDDFMSRVEVALAGYGFTGDNSIAMSNLCRDESCLVLEDKIEAAFGSCFSTHGLGGVLTCGVIGMKAGLSHSPVVGGKERYVFFSFPHIAIDSEGKVGAVSRPNRPGASAACGALIACLGDLKRDGLEAHVKAPGVHDPLEPEYSILKQRIARRLAYEGVRPQEMDLVEITKAAERVISTDLEYLISKAVDPRAANYAVFTGVQIHNWAADLNNTDVPSLEFVGVGRSYVVINGEKIHLDLNKVPALSPRQLQILAAASTADGKAATAAAAGKLVQEIPRDYLLKRLGGALSRSHVDSGFEPTWGSYVTTQQKDDPHVGVPQMDHPFEAADAAKQMKEQGKMAANTSFFWGGKK</sequence>
<dbReference type="EMBL" id="BNCQ01000016">
    <property type="protein sequence ID" value="GIM04377.1"/>
    <property type="molecule type" value="Genomic_DNA"/>
</dbReference>
<name>A0A8J4CPW9_9CHLO</name>
<feature type="domain" description="Limiting CO2-inducible protein B/C beta carbonyic anhydrase" evidence="2">
    <location>
        <begin position="181"/>
        <end position="410"/>
    </location>
</feature>
<dbReference type="PANTHER" id="PTHR38016:SF1">
    <property type="entry name" value="LIMITING CO2-INDUCIBLE PROTEIN B_C BETA CARBONYIC ANHYDRASE DOMAIN-CONTAINING PROTEIN"/>
    <property type="match status" value="1"/>
</dbReference>
<gene>
    <name evidence="3" type="ORF">Vretifemale_14422</name>
    <name evidence="4" type="ORF">Vretimale_8966</name>
</gene>
<dbReference type="Proteomes" id="UP000722791">
    <property type="component" value="Unassembled WGS sequence"/>
</dbReference>
<evidence type="ECO:0000313" key="3">
    <source>
        <dbReference type="EMBL" id="GIL85893.1"/>
    </source>
</evidence>
<evidence type="ECO:0000313" key="5">
    <source>
        <dbReference type="Proteomes" id="UP000747110"/>
    </source>
</evidence>
<organism evidence="3 5">
    <name type="scientific">Volvox reticuliferus</name>
    <dbReference type="NCBI Taxonomy" id="1737510"/>
    <lineage>
        <taxon>Eukaryota</taxon>
        <taxon>Viridiplantae</taxon>
        <taxon>Chlorophyta</taxon>
        <taxon>core chlorophytes</taxon>
        <taxon>Chlorophyceae</taxon>
        <taxon>CS clade</taxon>
        <taxon>Chlamydomonadales</taxon>
        <taxon>Volvocaceae</taxon>
        <taxon>Volvox</taxon>
    </lineage>
</organism>
<dbReference type="Pfam" id="PF18599">
    <property type="entry name" value="LCIB_C_CA"/>
    <property type="match status" value="1"/>
</dbReference>
<protein>
    <recommendedName>
        <fullName evidence="2">Limiting CO2-inducible protein B/C beta carbonyic anhydrase domain-containing protein</fullName>
    </recommendedName>
</protein>
<proteinExistence type="predicted"/>
<dbReference type="OrthoDB" id="2014244at2759"/>
<feature type="region of interest" description="Disordered" evidence="1">
    <location>
        <begin position="59"/>
        <end position="78"/>
    </location>
</feature>
<dbReference type="EMBL" id="BNCP01000034">
    <property type="protein sequence ID" value="GIL85893.1"/>
    <property type="molecule type" value="Genomic_DNA"/>
</dbReference>
<dbReference type="Proteomes" id="UP000747110">
    <property type="component" value="Unassembled WGS sequence"/>
</dbReference>
<dbReference type="InterPro" id="IPR040703">
    <property type="entry name" value="LCIB/C_CA"/>
</dbReference>
<evidence type="ECO:0000313" key="4">
    <source>
        <dbReference type="EMBL" id="GIM04377.1"/>
    </source>
</evidence>